<dbReference type="Proteomes" id="UP000216361">
    <property type="component" value="Unassembled WGS sequence"/>
</dbReference>
<evidence type="ECO:0000313" key="2">
    <source>
        <dbReference type="Proteomes" id="UP000216361"/>
    </source>
</evidence>
<sequence length="258" mass="27211">MTDPLVTLHRGDGGVATLTLNRPKRHNSLVPAMLETLLDVLGDLTKLPPRVLVLTGAGRSFSTGGDVAAFADVPRGQRADYAAGLVGDLHQAILAMIDLPCPVIARVQGPVTGGSLGLVLAADLVAMARGAFIGPYYVEVGFAPDGGWTALLPDRIGPARAGEIQLLNRMVTAEEAQRLGIAQAVTDPDGLDDQIAVWVQTLLGKQAQSLMATKRLLWPPERRAAVAAGLERERQSFLTLIDTAETDAGMTHFLGRAA</sequence>
<dbReference type="OrthoDB" id="9777711at2"/>
<dbReference type="GO" id="GO:0003824">
    <property type="term" value="F:catalytic activity"/>
    <property type="evidence" value="ECO:0007669"/>
    <property type="project" value="UniProtKB-ARBA"/>
</dbReference>
<organism evidence="1 2">
    <name type="scientific">Elstera cyanobacteriorum</name>
    <dbReference type="NCBI Taxonomy" id="2022747"/>
    <lineage>
        <taxon>Bacteria</taxon>
        <taxon>Pseudomonadati</taxon>
        <taxon>Pseudomonadota</taxon>
        <taxon>Alphaproteobacteria</taxon>
        <taxon>Rhodospirillales</taxon>
        <taxon>Rhodospirillaceae</taxon>
        <taxon>Elstera</taxon>
    </lineage>
</organism>
<protein>
    <recommendedName>
        <fullName evidence="3">Enoyl-CoA hydratase</fullName>
    </recommendedName>
</protein>
<dbReference type="PANTHER" id="PTHR43459">
    <property type="entry name" value="ENOYL-COA HYDRATASE"/>
    <property type="match status" value="1"/>
</dbReference>
<dbReference type="Pfam" id="PF00378">
    <property type="entry name" value="ECH_1"/>
    <property type="match status" value="1"/>
</dbReference>
<evidence type="ECO:0008006" key="3">
    <source>
        <dbReference type="Google" id="ProtNLM"/>
    </source>
</evidence>
<name>A0A255XPX4_9PROT</name>
<comment type="caution">
    <text evidence="1">The sequence shown here is derived from an EMBL/GenBank/DDBJ whole genome shotgun (WGS) entry which is preliminary data.</text>
</comment>
<dbReference type="InterPro" id="IPR001753">
    <property type="entry name" value="Enoyl-CoA_hydra/iso"/>
</dbReference>
<dbReference type="AlphaFoldDB" id="A0A255XPX4"/>
<reference evidence="1 2" key="1">
    <citation type="submission" date="2017-07" db="EMBL/GenBank/DDBJ databases">
        <title>Elstera cyanobacteriorum sp. nov., a novel bacterium isolated from cyanobacterial aggregates in a eutrophic lake.</title>
        <authorList>
            <person name="Cai H."/>
        </authorList>
    </citation>
    <scope>NUCLEOTIDE SEQUENCE [LARGE SCALE GENOMIC DNA]</scope>
    <source>
        <strain evidence="1 2">TH019</strain>
    </source>
</reference>
<dbReference type="SUPFAM" id="SSF52096">
    <property type="entry name" value="ClpP/crotonase"/>
    <property type="match status" value="1"/>
</dbReference>
<accession>A0A255XPX4</accession>
<keyword evidence="2" id="KW-1185">Reference proteome</keyword>
<dbReference type="Gene3D" id="3.90.226.10">
    <property type="entry name" value="2-enoyl-CoA Hydratase, Chain A, domain 1"/>
    <property type="match status" value="1"/>
</dbReference>
<dbReference type="InterPro" id="IPR029045">
    <property type="entry name" value="ClpP/crotonase-like_dom_sf"/>
</dbReference>
<dbReference type="CDD" id="cd06558">
    <property type="entry name" value="crotonase-like"/>
    <property type="match status" value="1"/>
</dbReference>
<dbReference type="RefSeq" id="WP_094409216.1">
    <property type="nucleotide sequence ID" value="NZ_BMJZ01000001.1"/>
</dbReference>
<dbReference type="EMBL" id="NOXS01000032">
    <property type="protein sequence ID" value="OYQ18952.1"/>
    <property type="molecule type" value="Genomic_DNA"/>
</dbReference>
<dbReference type="PANTHER" id="PTHR43459:SF1">
    <property type="entry name" value="EG:BACN32G11.4 PROTEIN"/>
    <property type="match status" value="1"/>
</dbReference>
<proteinExistence type="predicted"/>
<gene>
    <name evidence="1" type="ORF">CHR90_11955</name>
</gene>
<evidence type="ECO:0000313" key="1">
    <source>
        <dbReference type="EMBL" id="OYQ18952.1"/>
    </source>
</evidence>